<sequence>MSAGETTRERTGRRGRVDKREAILDAALRVFSREGYERASVDMIAAEAGVAKPTIYNHLGGKENLFRQIMVDAARETSDTFMAALGAFPTDPADAAELRARLLAVAPSLVGCFHRPESWALQRLLYAESVRFPDLYGDVRANGAGQVADALAGRLARLGNAGHLRIDDPDRAAAHFIALLTHELVGLSELGNREVPPAEVERVVTAGVDAFLRAYAPA</sequence>
<evidence type="ECO:0000259" key="3">
    <source>
        <dbReference type="PROSITE" id="PS50977"/>
    </source>
</evidence>
<feature type="DNA-binding region" description="H-T-H motif" evidence="2">
    <location>
        <begin position="40"/>
        <end position="59"/>
    </location>
</feature>
<dbReference type="Pfam" id="PF14246">
    <property type="entry name" value="TetR_C_7"/>
    <property type="match status" value="1"/>
</dbReference>
<dbReference type="Gene3D" id="1.10.357.10">
    <property type="entry name" value="Tetracycline Repressor, domain 2"/>
    <property type="match status" value="1"/>
</dbReference>
<dbReference type="SUPFAM" id="SSF48498">
    <property type="entry name" value="Tetracyclin repressor-like, C-terminal domain"/>
    <property type="match status" value="1"/>
</dbReference>
<dbReference type="InterPro" id="IPR050109">
    <property type="entry name" value="HTH-type_TetR-like_transc_reg"/>
</dbReference>
<reference evidence="4 5" key="1">
    <citation type="submission" date="2021-03" db="EMBL/GenBank/DDBJ databases">
        <authorList>
            <person name="Kanchanasin P."/>
            <person name="Saeng-In P."/>
            <person name="Phongsopitanun W."/>
            <person name="Yuki M."/>
            <person name="Kudo T."/>
            <person name="Ohkuma M."/>
            <person name="Tanasupawat S."/>
        </authorList>
    </citation>
    <scope>NUCLEOTIDE SEQUENCE [LARGE SCALE GENOMIC DNA]</scope>
    <source>
        <strain evidence="4 5">L46</strain>
    </source>
</reference>
<evidence type="ECO:0000313" key="4">
    <source>
        <dbReference type="EMBL" id="MBO2439451.1"/>
    </source>
</evidence>
<keyword evidence="1 2" id="KW-0238">DNA-binding</keyword>
<dbReference type="PROSITE" id="PS50977">
    <property type="entry name" value="HTH_TETR_2"/>
    <property type="match status" value="1"/>
</dbReference>
<dbReference type="Proteomes" id="UP000666915">
    <property type="component" value="Unassembled WGS sequence"/>
</dbReference>
<dbReference type="Pfam" id="PF00440">
    <property type="entry name" value="TetR_N"/>
    <property type="match status" value="1"/>
</dbReference>
<gene>
    <name evidence="4" type="ORF">J4557_18160</name>
</gene>
<dbReference type="SUPFAM" id="SSF46689">
    <property type="entry name" value="Homeodomain-like"/>
    <property type="match status" value="1"/>
</dbReference>
<keyword evidence="5" id="KW-1185">Reference proteome</keyword>
<dbReference type="InterPro" id="IPR009057">
    <property type="entry name" value="Homeodomain-like_sf"/>
</dbReference>
<name>A0ABS3QZM9_9ACTN</name>
<dbReference type="Gene3D" id="1.10.10.60">
    <property type="entry name" value="Homeodomain-like"/>
    <property type="match status" value="1"/>
</dbReference>
<feature type="domain" description="HTH tetR-type" evidence="3">
    <location>
        <begin position="17"/>
        <end position="77"/>
    </location>
</feature>
<dbReference type="PRINTS" id="PR00455">
    <property type="entry name" value="HTHTETR"/>
</dbReference>
<dbReference type="PANTHER" id="PTHR30055">
    <property type="entry name" value="HTH-TYPE TRANSCRIPTIONAL REGULATOR RUTR"/>
    <property type="match status" value="1"/>
</dbReference>
<dbReference type="InterPro" id="IPR036271">
    <property type="entry name" value="Tet_transcr_reg_TetR-rel_C_sf"/>
</dbReference>
<evidence type="ECO:0000256" key="1">
    <source>
        <dbReference type="ARBA" id="ARBA00023125"/>
    </source>
</evidence>
<comment type="caution">
    <text evidence="4">The sequence shown here is derived from an EMBL/GenBank/DDBJ whole genome shotgun (WGS) entry which is preliminary data.</text>
</comment>
<organism evidence="4 5">
    <name type="scientific">Actinomadura nitritigenes</name>
    <dbReference type="NCBI Taxonomy" id="134602"/>
    <lineage>
        <taxon>Bacteria</taxon>
        <taxon>Bacillati</taxon>
        <taxon>Actinomycetota</taxon>
        <taxon>Actinomycetes</taxon>
        <taxon>Streptosporangiales</taxon>
        <taxon>Thermomonosporaceae</taxon>
        <taxon>Actinomadura</taxon>
    </lineage>
</organism>
<dbReference type="InterPro" id="IPR039536">
    <property type="entry name" value="TetR_C_Proteobacteria"/>
</dbReference>
<dbReference type="EMBL" id="JAGEOK010000011">
    <property type="protein sequence ID" value="MBO2439451.1"/>
    <property type="molecule type" value="Genomic_DNA"/>
</dbReference>
<accession>A0ABS3QZM9</accession>
<proteinExistence type="predicted"/>
<dbReference type="RefSeq" id="WP_208267909.1">
    <property type="nucleotide sequence ID" value="NZ_BAAAGM010000023.1"/>
</dbReference>
<dbReference type="InterPro" id="IPR001647">
    <property type="entry name" value="HTH_TetR"/>
</dbReference>
<evidence type="ECO:0000313" key="5">
    <source>
        <dbReference type="Proteomes" id="UP000666915"/>
    </source>
</evidence>
<dbReference type="PANTHER" id="PTHR30055:SF146">
    <property type="entry name" value="HTH-TYPE TRANSCRIPTIONAL DUAL REGULATOR CECR"/>
    <property type="match status" value="1"/>
</dbReference>
<evidence type="ECO:0000256" key="2">
    <source>
        <dbReference type="PROSITE-ProRule" id="PRU00335"/>
    </source>
</evidence>
<protein>
    <submittedName>
        <fullName evidence="4">TetR/AcrR family transcriptional regulator</fullName>
    </submittedName>
</protein>